<comment type="caution">
    <text evidence="1">The sequence shown here is derived from an EMBL/GenBank/DDBJ whole genome shotgun (WGS) entry which is preliminary data.</text>
</comment>
<dbReference type="Proteomes" id="UP000547209">
    <property type="component" value="Unassembled WGS sequence"/>
</dbReference>
<gene>
    <name evidence="1" type="ORF">H7C19_06275</name>
</gene>
<name>A0A7X0RPT8_9BACL</name>
<protein>
    <recommendedName>
        <fullName evidence="3">Tail fiber protein</fullName>
    </recommendedName>
</protein>
<evidence type="ECO:0008006" key="3">
    <source>
        <dbReference type="Google" id="ProtNLM"/>
    </source>
</evidence>
<accession>A0A7X0RPT8</accession>
<sequence>MARTDWTIRDTVKPEDLNQIGREINDNTAALSPSGQVPVSLVPGQNIVTASRRSRLKGLRIKGRTLVNLLGRDGGCESTASQTVTGGTISTDTSAYQSGKGSTKLSLTSTSASFYPSGTTNGRVYPAAWDCYLMVVEAKPSNSAMRVSMSINTSGGLAYSNKTNSIASTTSWSILYGAFQAQIPPDPGTSYLLPYVAITGASGNTVNIDNCRTYKITAAEYAALDGMTAAQIAAMYPYVDDVKHVNAVYVNNPGKNLLPPFTEWQLHANSVVTEPYKLTLNSTAANQTSEIIIPVSGSTTYTPSISMTGAMPFLQLLELDANGGSLGAFAAVSGVPFTTNANTRSIRARVYSGSAGADTCTFSNPMLNVGSAALSFEPQRPSYLYLPDVNLRSNVDGSVADQLYTDGQGRPRAVRRFREMVVDGSYWWGANGVAPFTGYKRVGLGALVSNLKSRTQVVLKYDGKILGDGFSLNWSAGDQANLDANGDFAVTITNADSGWGQDYTPSNDEIKAYFYGWKMYTVGDPQSVNSVYNGSGTKGWCRRTDLGGGSLVLPTDTYAGFTPYRLMYQLAQSVDEPISYEGDLMLHDGANQIEVGTGVVVREAVKPTFGSNWDINNKATGSALKNRLAKFVTIFRNEKVDNAWATWTGQEVNGNFAAGIGQSKFDQAAAYSVTYLALDTYALGIAPASIDGEYAPNIKETVDTLTRDMTDARAALSVLQATKAQKQPPQWIAPTLLNGWVLYDAAARPVGYFKDDNGIVRLRGNIKSGSLTTVAIMLPAGYRPNTVLDFGGFSYKAGSIISEIVIDTIGRVIIQGGGTDLISLDGVTFRSEQ</sequence>
<proteinExistence type="predicted"/>
<evidence type="ECO:0000313" key="2">
    <source>
        <dbReference type="Proteomes" id="UP000547209"/>
    </source>
</evidence>
<reference evidence="1 2" key="1">
    <citation type="submission" date="2020-08" db="EMBL/GenBank/DDBJ databases">
        <title>Cohnella phylogeny.</title>
        <authorList>
            <person name="Dunlap C."/>
        </authorList>
    </citation>
    <scope>NUCLEOTIDE SEQUENCE [LARGE SCALE GENOMIC DNA]</scope>
    <source>
        <strain evidence="1 2">DSM 28246</strain>
    </source>
</reference>
<evidence type="ECO:0000313" key="1">
    <source>
        <dbReference type="EMBL" id="MBB6670291.1"/>
    </source>
</evidence>
<organism evidence="1 2">
    <name type="scientific">Cohnella nanjingensis</name>
    <dbReference type="NCBI Taxonomy" id="1387779"/>
    <lineage>
        <taxon>Bacteria</taxon>
        <taxon>Bacillati</taxon>
        <taxon>Bacillota</taxon>
        <taxon>Bacilli</taxon>
        <taxon>Bacillales</taxon>
        <taxon>Paenibacillaceae</taxon>
        <taxon>Cohnella</taxon>
    </lineage>
</organism>
<dbReference type="AlphaFoldDB" id="A0A7X0RPT8"/>
<keyword evidence="2" id="KW-1185">Reference proteome</keyword>
<dbReference type="EMBL" id="JACJVP010000007">
    <property type="protein sequence ID" value="MBB6670291.1"/>
    <property type="molecule type" value="Genomic_DNA"/>
</dbReference>